<dbReference type="EMBL" id="VSRR010057724">
    <property type="protein sequence ID" value="MPC81710.1"/>
    <property type="molecule type" value="Genomic_DNA"/>
</dbReference>
<accession>A0A5B7IB68</accession>
<proteinExistence type="predicted"/>
<dbReference type="AlphaFoldDB" id="A0A5B7IB68"/>
<organism evidence="2 3">
    <name type="scientific">Portunus trituberculatus</name>
    <name type="common">Swimming crab</name>
    <name type="synonym">Neptunus trituberculatus</name>
    <dbReference type="NCBI Taxonomy" id="210409"/>
    <lineage>
        <taxon>Eukaryota</taxon>
        <taxon>Metazoa</taxon>
        <taxon>Ecdysozoa</taxon>
        <taxon>Arthropoda</taxon>
        <taxon>Crustacea</taxon>
        <taxon>Multicrustacea</taxon>
        <taxon>Malacostraca</taxon>
        <taxon>Eumalacostraca</taxon>
        <taxon>Eucarida</taxon>
        <taxon>Decapoda</taxon>
        <taxon>Pleocyemata</taxon>
        <taxon>Brachyura</taxon>
        <taxon>Eubrachyura</taxon>
        <taxon>Portunoidea</taxon>
        <taxon>Portunidae</taxon>
        <taxon>Portuninae</taxon>
        <taxon>Portunus</taxon>
    </lineage>
</organism>
<evidence type="ECO:0000256" key="1">
    <source>
        <dbReference type="SAM" id="MobiDB-lite"/>
    </source>
</evidence>
<keyword evidence="3" id="KW-1185">Reference proteome</keyword>
<feature type="region of interest" description="Disordered" evidence="1">
    <location>
        <begin position="59"/>
        <end position="78"/>
    </location>
</feature>
<protein>
    <submittedName>
        <fullName evidence="2">Uncharacterized protein</fullName>
    </submittedName>
</protein>
<reference evidence="2 3" key="1">
    <citation type="submission" date="2019-05" db="EMBL/GenBank/DDBJ databases">
        <title>Another draft genome of Portunus trituberculatus and its Hox gene families provides insights of decapod evolution.</title>
        <authorList>
            <person name="Jeong J.-H."/>
            <person name="Song I."/>
            <person name="Kim S."/>
            <person name="Choi T."/>
            <person name="Kim D."/>
            <person name="Ryu S."/>
            <person name="Kim W."/>
        </authorList>
    </citation>
    <scope>NUCLEOTIDE SEQUENCE [LARGE SCALE GENOMIC DNA]</scope>
    <source>
        <tissue evidence="2">Muscle</tissue>
    </source>
</reference>
<gene>
    <name evidence="2" type="ORF">E2C01_076341</name>
</gene>
<comment type="caution">
    <text evidence="2">The sequence shown here is derived from an EMBL/GenBank/DDBJ whole genome shotgun (WGS) entry which is preliminary data.</text>
</comment>
<sequence>MMRPTASRLLLHVMPFQIIVHLTRLYQVREVSAGKEDESLTFSPEFLECACQIRLPLPSPLVPPPSCFHPAQQRSGTD</sequence>
<dbReference type="Proteomes" id="UP000324222">
    <property type="component" value="Unassembled WGS sequence"/>
</dbReference>
<name>A0A5B7IB68_PORTR</name>
<evidence type="ECO:0000313" key="2">
    <source>
        <dbReference type="EMBL" id="MPC81710.1"/>
    </source>
</evidence>
<evidence type="ECO:0000313" key="3">
    <source>
        <dbReference type="Proteomes" id="UP000324222"/>
    </source>
</evidence>